<dbReference type="STRING" id="742817.HMPREF9449_01771"/>
<dbReference type="eggNOG" id="COG4886">
    <property type="taxonomic scope" value="Bacteria"/>
</dbReference>
<dbReference type="GeneID" id="98069335"/>
<comment type="caution">
    <text evidence="1">The sequence shown here is derived from an EMBL/GenBank/DDBJ whole genome shotgun (WGS) entry which is preliminary data.</text>
</comment>
<name>H1DHN5_9BACT</name>
<dbReference type="HOGENOM" id="CLU_1132705_0_0_10"/>
<reference evidence="1 2" key="1">
    <citation type="submission" date="2012-01" db="EMBL/GenBank/DDBJ databases">
        <title>The Genome Sequence of Odoribacter laneus YIT 12061.</title>
        <authorList>
            <consortium name="The Broad Institute Genome Sequencing Platform"/>
            <person name="Earl A."/>
            <person name="Ward D."/>
            <person name="Feldgarden M."/>
            <person name="Gevers D."/>
            <person name="Morotomi M."/>
            <person name="Young S.K."/>
            <person name="Zeng Q."/>
            <person name="Gargeya S."/>
            <person name="Fitzgerald M."/>
            <person name="Haas B."/>
            <person name="Abouelleil A."/>
            <person name="Alvarado L."/>
            <person name="Arachchi H.M."/>
            <person name="Berlin A."/>
            <person name="Chapman S.B."/>
            <person name="Gearin G."/>
            <person name="Goldberg J."/>
            <person name="Griggs A."/>
            <person name="Gujja S."/>
            <person name="Hansen M."/>
            <person name="Heiman D."/>
            <person name="Howarth C."/>
            <person name="Larimer J."/>
            <person name="Lui A."/>
            <person name="MacDonald P.J.P."/>
            <person name="McCowen C."/>
            <person name="Montmayeur A."/>
            <person name="Murphy C."/>
            <person name="Neiman D."/>
            <person name="Pearson M."/>
            <person name="Priest M."/>
            <person name="Roberts A."/>
            <person name="Saif S."/>
            <person name="Shea T."/>
            <person name="Sisk P."/>
            <person name="Stolte C."/>
            <person name="Sykes S."/>
            <person name="Wortman J."/>
            <person name="Nusbaum C."/>
            <person name="Birren B."/>
        </authorList>
    </citation>
    <scope>NUCLEOTIDE SEQUENCE [LARGE SCALE GENOMIC DNA]</scope>
    <source>
        <strain evidence="1 2">YIT 12061</strain>
    </source>
</reference>
<accession>H1DHN5</accession>
<dbReference type="Gene3D" id="3.80.10.10">
    <property type="entry name" value="Ribonuclease Inhibitor"/>
    <property type="match status" value="1"/>
</dbReference>
<dbReference type="InterPro" id="IPR032675">
    <property type="entry name" value="LRR_dom_sf"/>
</dbReference>
<dbReference type="SUPFAM" id="SSF52058">
    <property type="entry name" value="L domain-like"/>
    <property type="match status" value="1"/>
</dbReference>
<keyword evidence="2" id="KW-1185">Reference proteome</keyword>
<proteinExistence type="predicted"/>
<organism evidence="1 2">
    <name type="scientific">Odoribacter laneus YIT 12061</name>
    <dbReference type="NCBI Taxonomy" id="742817"/>
    <lineage>
        <taxon>Bacteria</taxon>
        <taxon>Pseudomonadati</taxon>
        <taxon>Bacteroidota</taxon>
        <taxon>Bacteroidia</taxon>
        <taxon>Bacteroidales</taxon>
        <taxon>Odoribacteraceae</taxon>
        <taxon>Odoribacter</taxon>
    </lineage>
</organism>
<dbReference type="AlphaFoldDB" id="H1DHN5"/>
<evidence type="ECO:0000313" key="1">
    <source>
        <dbReference type="EMBL" id="EHP47164.1"/>
    </source>
</evidence>
<evidence type="ECO:0000313" key="2">
    <source>
        <dbReference type="Proteomes" id="UP000004892"/>
    </source>
</evidence>
<sequence>MKTLDSSNPLMGSVGLVTIRIALETKRKIIIKFVASEVSLMIGETIRKNKKSYSHTFDPGIYDIILSAIELRKLDVTSCNCVQLTLMNCNYLNRLYCSNNSLKHLDVRECCNLNTLDCSNNNLKELLLPNIKDSLNHLLCNNNQLEELNVAYFTKLLILQLAGNDFISINLIGCDKLIYIDISNCEIYPHNIASTVFGLPIKKISGKFLCSMPSAMSPILIQDIKRKNWNYVYVPKEKKKNIEKK</sequence>
<gene>
    <name evidence="1" type="ORF">HMPREF9449_01771</name>
</gene>
<dbReference type="RefSeq" id="WP_009136919.1">
    <property type="nucleotide sequence ID" value="NZ_JH594596.1"/>
</dbReference>
<dbReference type="Proteomes" id="UP000004892">
    <property type="component" value="Unassembled WGS sequence"/>
</dbReference>
<dbReference type="EMBL" id="ADMC01000023">
    <property type="protein sequence ID" value="EHP47164.1"/>
    <property type="molecule type" value="Genomic_DNA"/>
</dbReference>
<protein>
    <submittedName>
        <fullName evidence="1">Uncharacterized protein</fullName>
    </submittedName>
</protein>
<dbReference type="PATRIC" id="fig|742817.3.peg.1886"/>